<dbReference type="EMBL" id="ML005549">
    <property type="protein sequence ID" value="RKP18138.1"/>
    <property type="molecule type" value="Genomic_DNA"/>
</dbReference>
<dbReference type="PANTHER" id="PTHR15830">
    <property type="entry name" value="TELOMERE LENGTH REGULATION PROTEIN TEL2 FAMILY MEMBER"/>
    <property type="match status" value="1"/>
</dbReference>
<proteinExistence type="inferred from homology"/>
<dbReference type="Pfam" id="PF10193">
    <property type="entry name" value="Telomere_reg-2"/>
    <property type="match status" value="1"/>
</dbReference>
<dbReference type="InterPro" id="IPR051970">
    <property type="entry name" value="TEL2_Regulation"/>
</dbReference>
<feature type="domain" description="Telomere length regulation protein conserved" evidence="2">
    <location>
        <begin position="342"/>
        <end position="451"/>
    </location>
</feature>
<evidence type="ECO:0000313" key="4">
    <source>
        <dbReference type="Proteomes" id="UP000281549"/>
    </source>
</evidence>
<dbReference type="GO" id="GO:0051083">
    <property type="term" value="P:'de novo' cotranslational protein folding"/>
    <property type="evidence" value="ECO:0007669"/>
    <property type="project" value="TreeGrafter"/>
</dbReference>
<organism evidence="3 4">
    <name type="scientific">Rozella allomycis (strain CSF55)</name>
    <dbReference type="NCBI Taxonomy" id="988480"/>
    <lineage>
        <taxon>Eukaryota</taxon>
        <taxon>Fungi</taxon>
        <taxon>Fungi incertae sedis</taxon>
        <taxon>Cryptomycota</taxon>
        <taxon>Cryptomycota incertae sedis</taxon>
        <taxon>Rozella</taxon>
    </lineage>
</organism>
<dbReference type="GO" id="GO:0042162">
    <property type="term" value="F:telomeric DNA binding"/>
    <property type="evidence" value="ECO:0007669"/>
    <property type="project" value="TreeGrafter"/>
</dbReference>
<dbReference type="PANTHER" id="PTHR15830:SF10">
    <property type="entry name" value="TELOMERE LENGTH REGULATION PROTEIN TEL2 HOMOLOG"/>
    <property type="match status" value="1"/>
</dbReference>
<dbReference type="Proteomes" id="UP000281549">
    <property type="component" value="Unassembled WGS sequence"/>
</dbReference>
<name>A0A4P9YG22_ROZAC</name>
<dbReference type="GO" id="GO:0051879">
    <property type="term" value="F:Hsp90 protein binding"/>
    <property type="evidence" value="ECO:0007669"/>
    <property type="project" value="TreeGrafter"/>
</dbReference>
<dbReference type="AlphaFoldDB" id="A0A4P9YG22"/>
<evidence type="ECO:0000256" key="1">
    <source>
        <dbReference type="ARBA" id="ARBA00006133"/>
    </source>
</evidence>
<sequence length="615" mass="70663">MCDAYFGCDQEYDFEMVVKENDNVDEDEEGDEFHVLLNKAFAKTSNMNLLIRDYAQSFDLYTKQEALILLEKIARLGYCHEFIVNLRNSESFVEYLEYCSPYDREKYLCAVFESNAGCIISQLAVDNAYFKSFVLKYCIKCEDSGAFDNMLGYLASECVGLFEEVAEKIMRFVFDPVFIVYERFSRQFVYMKRMAAVCRVISETGLTEGGKRTLQTAYLEGVGCYIDHADANVKQCGMKLVEIVTRMVHEKPIDFGIGDEVLGMEARELVDVFKMSGREGDETGRKVDEAGREGEVGDKWEEVEERLPPVSDDDEEIDLKRDAGCASRKLFKDPPNAKVKRPKFIRQCLEYLRDSEEPRKSELAIEELVSLIKKSSTLTLKEMGAEIAKDILFWQNHFNLESFHACRDEAMPLLISKQPQCVNCFLGAEFYTKHVNLTQRFEILAWIVLAAKKMCGIDVNSNTGVRMEVTGDDWEESKRLVTRKIKSTEPFANPLYSSLETFVLPFIRPLWMQSNMKLLLKNVPLLVKLVHSIAVVLYLGHCSPAVVQVGREYLDFLSSILCYTPHPDISRALVFGYSVCFQILPKWFWNEYDGTVTFQEWVKTLNESPDKYLIC</sequence>
<dbReference type="Gene3D" id="1.25.40.720">
    <property type="entry name" value="Telomere length regulation protein 2, C-terminal domain"/>
    <property type="match status" value="1"/>
</dbReference>
<dbReference type="InterPro" id="IPR019337">
    <property type="entry name" value="Telomere_length_regulation_dom"/>
</dbReference>
<comment type="similarity">
    <text evidence="1">Belongs to the TEL2 family.</text>
</comment>
<evidence type="ECO:0000313" key="3">
    <source>
        <dbReference type="EMBL" id="RKP18138.1"/>
    </source>
</evidence>
<evidence type="ECO:0000259" key="2">
    <source>
        <dbReference type="Pfam" id="PF10193"/>
    </source>
</evidence>
<protein>
    <recommendedName>
        <fullName evidence="2">Telomere length regulation protein conserved domain-containing protein</fullName>
    </recommendedName>
</protein>
<reference evidence="4" key="1">
    <citation type="journal article" date="2018" name="Nat. Microbiol.">
        <title>Leveraging single-cell genomics to expand the fungal tree of life.</title>
        <authorList>
            <person name="Ahrendt S.R."/>
            <person name="Quandt C.A."/>
            <person name="Ciobanu D."/>
            <person name="Clum A."/>
            <person name="Salamov A."/>
            <person name="Andreopoulos B."/>
            <person name="Cheng J.F."/>
            <person name="Woyke T."/>
            <person name="Pelin A."/>
            <person name="Henrissat B."/>
            <person name="Reynolds N.K."/>
            <person name="Benny G.L."/>
            <person name="Smith M.E."/>
            <person name="James T.Y."/>
            <person name="Grigoriev I.V."/>
        </authorList>
    </citation>
    <scope>NUCLEOTIDE SEQUENCE [LARGE SCALE GENOMIC DNA]</scope>
    <source>
        <strain evidence="4">CSF55</strain>
    </source>
</reference>
<gene>
    <name evidence="3" type="ORF">ROZALSC1DRAFT_23521</name>
</gene>
<accession>A0A4P9YG22</accession>
<dbReference type="GO" id="GO:0005829">
    <property type="term" value="C:cytosol"/>
    <property type="evidence" value="ECO:0007669"/>
    <property type="project" value="TreeGrafter"/>
</dbReference>
<dbReference type="InterPro" id="IPR038528">
    <property type="entry name" value="TEL2_C_sf"/>
</dbReference>